<evidence type="ECO:0000256" key="4">
    <source>
        <dbReference type="ARBA" id="ARBA00023055"/>
    </source>
</evidence>
<dbReference type="EMBL" id="MCFL01000005">
    <property type="protein sequence ID" value="ORZ39436.1"/>
    <property type="molecule type" value="Genomic_DNA"/>
</dbReference>
<feature type="region of interest" description="Disordered" evidence="8">
    <location>
        <begin position="379"/>
        <end position="491"/>
    </location>
</feature>
<feature type="compositionally biased region" description="Basic and acidic residues" evidence="8">
    <location>
        <begin position="1103"/>
        <end position="1119"/>
    </location>
</feature>
<evidence type="ECO:0000313" key="11">
    <source>
        <dbReference type="Proteomes" id="UP000193411"/>
    </source>
</evidence>
<dbReference type="SUPFAM" id="SSF144000">
    <property type="entry name" value="Oxysterol-binding protein-like"/>
    <property type="match status" value="1"/>
</dbReference>
<feature type="compositionally biased region" description="Low complexity" evidence="8">
    <location>
        <begin position="394"/>
        <end position="408"/>
    </location>
</feature>
<evidence type="ECO:0000259" key="9">
    <source>
        <dbReference type="PROSITE" id="PS50003"/>
    </source>
</evidence>
<evidence type="ECO:0000256" key="2">
    <source>
        <dbReference type="ARBA" id="ARBA00022448"/>
    </source>
</evidence>
<feature type="region of interest" description="Disordered" evidence="8">
    <location>
        <begin position="1103"/>
        <end position="1126"/>
    </location>
</feature>
<dbReference type="InterPro" id="IPR036770">
    <property type="entry name" value="Ankyrin_rpt-contain_sf"/>
</dbReference>
<dbReference type="STRING" id="765915.A0A1Y2HXU9"/>
<comment type="caution">
    <text evidence="10">The sequence shown here is derived from an EMBL/GenBank/DDBJ whole genome shotgun (WGS) entry which is preliminary data.</text>
</comment>
<dbReference type="PROSITE" id="PS50297">
    <property type="entry name" value="ANK_REP_REGION"/>
    <property type="match status" value="1"/>
</dbReference>
<dbReference type="Pfam" id="PF13857">
    <property type="entry name" value="Ank_5"/>
    <property type="match status" value="1"/>
</dbReference>
<dbReference type="GO" id="GO:0032934">
    <property type="term" value="F:sterol binding"/>
    <property type="evidence" value="ECO:0007669"/>
    <property type="project" value="TreeGrafter"/>
</dbReference>
<dbReference type="PANTHER" id="PTHR10972:SF205">
    <property type="entry name" value="OXYSTEROL-BINDING PROTEIN 1"/>
    <property type="match status" value="1"/>
</dbReference>
<keyword evidence="4" id="KW-0445">Lipid transport</keyword>
<evidence type="ECO:0000256" key="3">
    <source>
        <dbReference type="ARBA" id="ARBA00022553"/>
    </source>
</evidence>
<feature type="region of interest" description="Disordered" evidence="8">
    <location>
        <begin position="676"/>
        <end position="702"/>
    </location>
</feature>
<dbReference type="OrthoDB" id="1854502at2759"/>
<dbReference type="GO" id="GO:0005829">
    <property type="term" value="C:cytosol"/>
    <property type="evidence" value="ECO:0007669"/>
    <property type="project" value="TreeGrafter"/>
</dbReference>
<keyword evidence="3" id="KW-0597">Phosphoprotein</keyword>
<dbReference type="SMART" id="SM00233">
    <property type="entry name" value="PH"/>
    <property type="match status" value="1"/>
</dbReference>
<feature type="compositionally biased region" description="Polar residues" evidence="8">
    <location>
        <begin position="470"/>
        <end position="479"/>
    </location>
</feature>
<gene>
    <name evidence="10" type="ORF">BCR44DRAFT_1426550</name>
</gene>
<dbReference type="SMART" id="SM00248">
    <property type="entry name" value="ANK"/>
    <property type="match status" value="2"/>
</dbReference>
<dbReference type="InterPro" id="IPR000648">
    <property type="entry name" value="Oxysterol-bd"/>
</dbReference>
<dbReference type="GO" id="GO:0034727">
    <property type="term" value="P:piecemeal microautophagy of the nucleus"/>
    <property type="evidence" value="ECO:0007669"/>
    <property type="project" value="TreeGrafter"/>
</dbReference>
<dbReference type="GO" id="GO:0006897">
    <property type="term" value="P:endocytosis"/>
    <property type="evidence" value="ECO:0007669"/>
    <property type="project" value="TreeGrafter"/>
</dbReference>
<dbReference type="InterPro" id="IPR018494">
    <property type="entry name" value="Oxysterol-bd_CS"/>
</dbReference>
<dbReference type="GO" id="GO:0097038">
    <property type="term" value="C:perinuclear endoplasmic reticulum"/>
    <property type="evidence" value="ECO:0007669"/>
    <property type="project" value="TreeGrafter"/>
</dbReference>
<evidence type="ECO:0000256" key="7">
    <source>
        <dbReference type="RuleBase" id="RU003844"/>
    </source>
</evidence>
<dbReference type="SUPFAM" id="SSF50729">
    <property type="entry name" value="PH domain-like"/>
    <property type="match status" value="1"/>
</dbReference>
<feature type="compositionally biased region" description="Polar residues" evidence="8">
    <location>
        <begin position="1"/>
        <end position="11"/>
    </location>
</feature>
<dbReference type="Gene3D" id="2.40.160.120">
    <property type="match status" value="1"/>
</dbReference>
<proteinExistence type="inferred from homology"/>
<dbReference type="InterPro" id="IPR001849">
    <property type="entry name" value="PH_domain"/>
</dbReference>
<dbReference type="GO" id="GO:0005635">
    <property type="term" value="C:nuclear envelope"/>
    <property type="evidence" value="ECO:0007669"/>
    <property type="project" value="TreeGrafter"/>
</dbReference>
<dbReference type="GO" id="GO:0006869">
    <property type="term" value="P:lipid transport"/>
    <property type="evidence" value="ECO:0007669"/>
    <property type="project" value="UniProtKB-KW"/>
</dbReference>
<dbReference type="Gene3D" id="3.30.70.3490">
    <property type="match status" value="1"/>
</dbReference>
<feature type="repeat" description="ANK" evidence="6">
    <location>
        <begin position="213"/>
        <end position="246"/>
    </location>
</feature>
<evidence type="ECO:0000256" key="5">
    <source>
        <dbReference type="ARBA" id="ARBA00023121"/>
    </source>
</evidence>
<dbReference type="PROSITE" id="PS50088">
    <property type="entry name" value="ANK_REPEAT"/>
    <property type="match status" value="2"/>
</dbReference>
<dbReference type="InterPro" id="IPR037239">
    <property type="entry name" value="OSBP_sf"/>
</dbReference>
<feature type="region of interest" description="Disordered" evidence="8">
    <location>
        <begin position="1"/>
        <end position="30"/>
    </location>
</feature>
<comment type="similarity">
    <text evidence="1 7">Belongs to the OSBP family.</text>
</comment>
<dbReference type="InterPro" id="IPR011993">
    <property type="entry name" value="PH-like_dom_sf"/>
</dbReference>
<evidence type="ECO:0000256" key="1">
    <source>
        <dbReference type="ARBA" id="ARBA00008842"/>
    </source>
</evidence>
<evidence type="ECO:0000256" key="6">
    <source>
        <dbReference type="PROSITE-ProRule" id="PRU00023"/>
    </source>
</evidence>
<dbReference type="InterPro" id="IPR002110">
    <property type="entry name" value="Ankyrin_rpt"/>
</dbReference>
<dbReference type="Gene3D" id="1.25.40.20">
    <property type="entry name" value="Ankyrin repeat-containing domain"/>
    <property type="match status" value="2"/>
</dbReference>
<keyword evidence="2" id="KW-0813">Transport</keyword>
<dbReference type="AlphaFoldDB" id="A0A1Y2HXU9"/>
<dbReference type="Proteomes" id="UP000193411">
    <property type="component" value="Unassembled WGS sequence"/>
</dbReference>
<accession>A0A1Y2HXU9</accession>
<organism evidence="10 11">
    <name type="scientific">Catenaria anguillulae PL171</name>
    <dbReference type="NCBI Taxonomy" id="765915"/>
    <lineage>
        <taxon>Eukaryota</taxon>
        <taxon>Fungi</taxon>
        <taxon>Fungi incertae sedis</taxon>
        <taxon>Blastocladiomycota</taxon>
        <taxon>Blastocladiomycetes</taxon>
        <taxon>Blastocladiales</taxon>
        <taxon>Catenariaceae</taxon>
        <taxon>Catenaria</taxon>
    </lineage>
</organism>
<reference evidence="10 11" key="1">
    <citation type="submission" date="2016-07" db="EMBL/GenBank/DDBJ databases">
        <title>Pervasive Adenine N6-methylation of Active Genes in Fungi.</title>
        <authorList>
            <consortium name="DOE Joint Genome Institute"/>
            <person name="Mondo S.J."/>
            <person name="Dannebaum R.O."/>
            <person name="Kuo R.C."/>
            <person name="Labutti K."/>
            <person name="Haridas S."/>
            <person name="Kuo A."/>
            <person name="Salamov A."/>
            <person name="Ahrendt S.R."/>
            <person name="Lipzen A."/>
            <person name="Sullivan W."/>
            <person name="Andreopoulos W.B."/>
            <person name="Clum A."/>
            <person name="Lindquist E."/>
            <person name="Daum C."/>
            <person name="Ramamoorthy G.K."/>
            <person name="Gryganskyi A."/>
            <person name="Culley D."/>
            <person name="Magnuson J.K."/>
            <person name="James T.Y."/>
            <person name="O'Malley M.A."/>
            <person name="Stajich J.E."/>
            <person name="Spatafora J.W."/>
            <person name="Visel A."/>
            <person name="Grigoriev I.V."/>
        </authorList>
    </citation>
    <scope>NUCLEOTIDE SEQUENCE [LARGE SCALE GENOMIC DNA]</scope>
    <source>
        <strain evidence="10 11">PL171</strain>
    </source>
</reference>
<dbReference type="GO" id="GO:0005886">
    <property type="term" value="C:plasma membrane"/>
    <property type="evidence" value="ECO:0007669"/>
    <property type="project" value="TreeGrafter"/>
</dbReference>
<dbReference type="PROSITE" id="PS01013">
    <property type="entry name" value="OSBP"/>
    <property type="match status" value="1"/>
</dbReference>
<dbReference type="GO" id="GO:0030011">
    <property type="term" value="P:maintenance of cell polarity"/>
    <property type="evidence" value="ECO:0007669"/>
    <property type="project" value="TreeGrafter"/>
</dbReference>
<protein>
    <submittedName>
        <fullName evidence="10">Oxysterol-binding protein-domain-containing protein</fullName>
    </submittedName>
</protein>
<dbReference type="Pfam" id="PF00169">
    <property type="entry name" value="PH"/>
    <property type="match status" value="1"/>
</dbReference>
<dbReference type="SUPFAM" id="SSF48403">
    <property type="entry name" value="Ankyrin repeat"/>
    <property type="match status" value="1"/>
</dbReference>
<evidence type="ECO:0000313" key="10">
    <source>
        <dbReference type="EMBL" id="ORZ39436.1"/>
    </source>
</evidence>
<evidence type="ECO:0000256" key="8">
    <source>
        <dbReference type="SAM" id="MobiDB-lite"/>
    </source>
</evidence>
<keyword evidence="5" id="KW-0446">Lipid-binding</keyword>
<keyword evidence="11" id="KW-1185">Reference proteome</keyword>
<name>A0A1Y2HXU9_9FUNG</name>
<dbReference type="Gene3D" id="2.30.29.30">
    <property type="entry name" value="Pleckstrin-homology domain (PH domain)/Phosphotyrosine-binding domain (PTB)"/>
    <property type="match status" value="1"/>
</dbReference>
<feature type="domain" description="PH" evidence="9">
    <location>
        <begin position="282"/>
        <end position="377"/>
    </location>
</feature>
<feature type="repeat" description="ANK" evidence="6">
    <location>
        <begin position="113"/>
        <end position="135"/>
    </location>
</feature>
<dbReference type="Pfam" id="PF01237">
    <property type="entry name" value="Oxysterol_BP"/>
    <property type="match status" value="1"/>
</dbReference>
<feature type="compositionally biased region" description="Acidic residues" evidence="8">
    <location>
        <begin position="683"/>
        <end position="702"/>
    </location>
</feature>
<dbReference type="PANTHER" id="PTHR10972">
    <property type="entry name" value="OXYSTEROL-BINDING PROTEIN-RELATED"/>
    <property type="match status" value="1"/>
</dbReference>
<feature type="region of interest" description="Disordered" evidence="8">
    <location>
        <begin position="1012"/>
        <end position="1032"/>
    </location>
</feature>
<dbReference type="Pfam" id="PF00023">
    <property type="entry name" value="Ank"/>
    <property type="match status" value="1"/>
</dbReference>
<sequence length="1160" mass="127134">MTSPSAPSSAGTGLGVGPPPTHTTAPSAVSANSTVSDAIASYRLMEAMRTADFDALTSLAAPHAIPRLQPDLLAKFGSILLLAIAIAPTRVADWLITRSPTPADLVNTPHPVTKETPLHVAARTGRDDLISVLLNVPGINDGARDAAFRRPVDLARSDPIRQRLAEHQSQFIVRTTAAMHELAGRNDFLGLVDLFKDPRTSALIDINHRDPSSGNTVLHTAARLGNDQMVKWCLADRRADPFVRDRKGKYFYEITKNDDIKALFKKFSSGASPMTVAAPDQMPQLAGILHKWTNLASGYKGRWFTLERGVLSYYKHQDDVPNSCRGSIHLKIASLWVDASDRHRFDVIGKGSVRYHLRAEHVAEASRWIHAIAQSKAQLNDMEKTSGRGGSKGAVGSSVGKSASAPPSEHMGSPRMDSSALLPPPPPLGDGASDVSGFDTQGLASYAPGTPMVDSHPVLPGAPYARRASADSTNGGNQAQHDDDHVSADIGPPHKEQLAMAINALRVQLEMQANLVGSIPDAQLAQALTMVTTTVRHLVDDMVNMADEREEYWRRRCDDEQVRKTAFEEALSNLASEYQAVETEARSMAHTLRKTQRQMQMQQQAFSASSAAVVEAPIAQPAATVPAGVDAAAPVSPTTIKPADAAAPEVFATPATATAPTPPMLLPPGNQIAAWPASSLGGDGDDDLSSTASDVEETDDDDDEFFDAVDDETAEEVKAADKALIAPSLAGYESADYSFVASLRSSLPVDHALLRNEVSLWSVLKNAIGKDLTRITLPVYFNEPISMLQRLCEEIEYSVLLDLAWKRERSDERLLLVTAFAISSYASTVDRVGKPFNPLLGETYEYVRKDRGIRYVSEQVSHHPPVSACFCESEHFKFYGEVFVKNKFYGKSLEVHPLGVCHVDIKRGHVGEKDEHYTWRKVTTTVHNLIIGKLWIDHTGDLEVTNHATGERCVVTFKPTGWRNKDRAQVEGKLFDATGRAIWSIQGSWDDKLVAKPLVDDRRAFSLCVPARDGDAASPPPGDESVKSGGGGKNTVTLWRRYSCTLSPSNFNLTPFAMTLNQLPPGLEKVLCPTDARLRPDQRAMEEGRYDDASFEKNRLEEKQRAVRRGKEAEGDHGPHQPRWFVMDQDPDSGERYWRFTHEYWDARAKGNWDRVPDIY</sequence>
<dbReference type="PROSITE" id="PS50003">
    <property type="entry name" value="PH_DOMAIN"/>
    <property type="match status" value="1"/>
</dbReference>
<dbReference type="FunFam" id="2.40.160.120:FF:000005">
    <property type="entry name" value="Oxysterol-binding protein"/>
    <property type="match status" value="1"/>
</dbReference>
<keyword evidence="6" id="KW-0040">ANK repeat</keyword>
<feature type="compositionally biased region" description="Basic and acidic residues" evidence="8">
    <location>
        <begin position="480"/>
        <end position="491"/>
    </location>
</feature>
<dbReference type="GO" id="GO:0006887">
    <property type="term" value="P:exocytosis"/>
    <property type="evidence" value="ECO:0007669"/>
    <property type="project" value="TreeGrafter"/>
</dbReference>